<dbReference type="AlphaFoldDB" id="Q21Q06"/>
<evidence type="ECO:0000313" key="2">
    <source>
        <dbReference type="Proteomes" id="UP000008332"/>
    </source>
</evidence>
<geneLocation type="plasmid" evidence="2">
    <name>pDSM15236</name>
</geneLocation>
<accession>Q21Q06</accession>
<protein>
    <submittedName>
        <fullName evidence="1">Uncharacterized protein</fullName>
    </submittedName>
</protein>
<dbReference type="Proteomes" id="UP000008332">
    <property type="component" value="Plasmid unnamed1"/>
</dbReference>
<dbReference type="HOGENOM" id="CLU_1523989_0_0_4"/>
<dbReference type="KEGG" id="rfr:Rfer_4453"/>
<sequence>MCPLIFESDMKMKTTTQTRGVAAIAKSPLAVLAALTPRMQDVALTVMLKQNNASVCKDILLGKLLGWETSLDEYQRKSPDVLADAIAELIEQVRAARFALGLPTKDAVPPAIAYVSVAHLSTMLEVASCQMRQEWVPSALSSTKAANGGGIGAWIKRAAAPVVRQSQHQTRSRPCA</sequence>
<keyword evidence="1" id="KW-0614">Plasmid</keyword>
<gene>
    <name evidence="1" type="ordered locus">Rfer_4453</name>
</gene>
<keyword evidence="2" id="KW-1185">Reference proteome</keyword>
<dbReference type="EMBL" id="CP000268">
    <property type="protein sequence ID" value="ABD72139.1"/>
    <property type="molecule type" value="Genomic_DNA"/>
</dbReference>
<name>Q21Q06_ALBFT</name>
<evidence type="ECO:0000313" key="1">
    <source>
        <dbReference type="EMBL" id="ABD72139.1"/>
    </source>
</evidence>
<proteinExistence type="predicted"/>
<organism evidence="1 2">
    <name type="scientific">Albidiferax ferrireducens (strain ATCC BAA-621 / DSM 15236 / T118)</name>
    <name type="common">Rhodoferax ferrireducens</name>
    <dbReference type="NCBI Taxonomy" id="338969"/>
    <lineage>
        <taxon>Bacteria</taxon>
        <taxon>Pseudomonadati</taxon>
        <taxon>Pseudomonadota</taxon>
        <taxon>Betaproteobacteria</taxon>
        <taxon>Burkholderiales</taxon>
        <taxon>Comamonadaceae</taxon>
        <taxon>Rhodoferax</taxon>
    </lineage>
</organism>
<reference evidence="2" key="1">
    <citation type="submission" date="2006-02" db="EMBL/GenBank/DDBJ databases">
        <title>Complete sequence of plasmid 1 of Rhodoferax ferrireducens DSM 15236.</title>
        <authorList>
            <person name="Copeland A."/>
            <person name="Lucas S."/>
            <person name="Lapidus A."/>
            <person name="Barry K."/>
            <person name="Detter J.C."/>
            <person name="Glavina del Rio T."/>
            <person name="Hammon N."/>
            <person name="Israni S."/>
            <person name="Pitluck S."/>
            <person name="Brettin T."/>
            <person name="Bruce D."/>
            <person name="Han C."/>
            <person name="Tapia R."/>
            <person name="Gilna P."/>
            <person name="Kiss H."/>
            <person name="Schmutz J."/>
            <person name="Larimer F."/>
            <person name="Land M."/>
            <person name="Kyrpides N."/>
            <person name="Ivanova N."/>
            <person name="Richardson P."/>
        </authorList>
    </citation>
    <scope>NUCLEOTIDE SEQUENCE [LARGE SCALE GENOMIC DNA]</scope>
    <source>
        <strain evidence="2">ATCC BAA-621 / DSM 15236 / T118</strain>
        <plasmid evidence="2">Plasmid pDSM15236</plasmid>
    </source>
</reference>